<dbReference type="STRING" id="373668.SAMN05421786_101345"/>
<keyword evidence="3" id="KW-1185">Reference proteome</keyword>
<reference evidence="3" key="1">
    <citation type="submission" date="2017-01" db="EMBL/GenBank/DDBJ databases">
        <authorList>
            <person name="Varghese N."/>
            <person name="Submissions S."/>
        </authorList>
    </citation>
    <scope>NUCLEOTIDE SEQUENCE [LARGE SCALE GENOMIC DNA]</scope>
    <source>
        <strain evidence="3">DSM 18017</strain>
    </source>
</reference>
<feature type="transmembrane region" description="Helical" evidence="1">
    <location>
        <begin position="59"/>
        <end position="82"/>
    </location>
</feature>
<keyword evidence="1" id="KW-1133">Transmembrane helix</keyword>
<evidence type="ECO:0000313" key="2">
    <source>
        <dbReference type="EMBL" id="SIS58662.1"/>
    </source>
</evidence>
<dbReference type="RefSeq" id="WP_076549418.1">
    <property type="nucleotide sequence ID" value="NZ_FTOL01000001.1"/>
</dbReference>
<gene>
    <name evidence="2" type="ORF">SAMN05421786_101345</name>
</gene>
<dbReference type="PROSITE" id="PS51257">
    <property type="entry name" value="PROKAR_LIPOPROTEIN"/>
    <property type="match status" value="1"/>
</dbReference>
<dbReference type="AlphaFoldDB" id="A0A1N7KAS5"/>
<evidence type="ECO:0000313" key="3">
    <source>
        <dbReference type="Proteomes" id="UP000186744"/>
    </source>
</evidence>
<dbReference type="Proteomes" id="UP000186744">
    <property type="component" value="Unassembled WGS sequence"/>
</dbReference>
<feature type="transmembrane region" description="Helical" evidence="1">
    <location>
        <begin position="88"/>
        <end position="110"/>
    </location>
</feature>
<name>A0A1N7KAS5_9FLAO</name>
<feature type="transmembrane region" description="Helical" evidence="1">
    <location>
        <begin position="7"/>
        <end position="25"/>
    </location>
</feature>
<dbReference type="OrthoDB" id="1270942at2"/>
<dbReference type="EMBL" id="FTOL01000001">
    <property type="protein sequence ID" value="SIS58662.1"/>
    <property type="molecule type" value="Genomic_DNA"/>
</dbReference>
<protein>
    <submittedName>
        <fullName evidence="2">Uncharacterized protein</fullName>
    </submittedName>
</protein>
<evidence type="ECO:0000256" key="1">
    <source>
        <dbReference type="SAM" id="Phobius"/>
    </source>
</evidence>
<keyword evidence="1" id="KW-0472">Membrane</keyword>
<accession>A0A1N7KAS5</accession>
<organism evidence="2 3">
    <name type="scientific">Chryseobacterium ureilyticum</name>
    <dbReference type="NCBI Taxonomy" id="373668"/>
    <lineage>
        <taxon>Bacteria</taxon>
        <taxon>Pseudomonadati</taxon>
        <taxon>Bacteroidota</taxon>
        <taxon>Flavobacteriia</taxon>
        <taxon>Flavobacteriales</taxon>
        <taxon>Weeksellaceae</taxon>
        <taxon>Chryseobacterium group</taxon>
        <taxon>Chryseobacterium</taxon>
    </lineage>
</organism>
<sequence length="123" mass="14233">MKNFIKYDFYVQLFFLITGCFVTIIKGWDGWILFYFIVGIPQLISCLVRIFLKIKISPLFLIYGITILPVWLSIVILITIGIDNEVTAIPTYIAMAAFFYSPFMALLYALESHNLYQSLKQLS</sequence>
<feature type="transmembrane region" description="Helical" evidence="1">
    <location>
        <begin position="31"/>
        <end position="52"/>
    </location>
</feature>
<proteinExistence type="predicted"/>
<keyword evidence="1" id="KW-0812">Transmembrane</keyword>